<dbReference type="EMBL" id="JOKQ01000009">
    <property type="protein sequence ID" value="KHN69166.1"/>
    <property type="molecule type" value="Genomic_DNA"/>
</dbReference>
<keyword evidence="2" id="KW-1185">Reference proteome</keyword>
<accession>A0A0B2UDN1</accession>
<evidence type="ECO:0000313" key="1">
    <source>
        <dbReference type="EMBL" id="KHN69166.1"/>
    </source>
</evidence>
<proteinExistence type="predicted"/>
<dbReference type="VEuPathDB" id="MicrosporidiaDB:M896_090940"/>
<gene>
    <name evidence="1" type="ORF">M896_090940</name>
</gene>
<dbReference type="Proteomes" id="UP000031056">
    <property type="component" value="Unassembled WGS sequence"/>
</dbReference>
<dbReference type="InParanoid" id="A0A0B2UDN1"/>
<comment type="caution">
    <text evidence="1">The sequence shown here is derived from an EMBL/GenBank/DDBJ whole genome shotgun (WGS) entry which is preliminary data.</text>
</comment>
<dbReference type="OrthoDB" id="2192175at2759"/>
<dbReference type="RefSeq" id="XP_014563208.1">
    <property type="nucleotide sequence ID" value="XM_014707722.1"/>
</dbReference>
<dbReference type="HOGENOM" id="CLU_165613_0_0_1"/>
<name>A0A0B2UDN1_9MICR</name>
<dbReference type="GeneID" id="26262307"/>
<protein>
    <submittedName>
        <fullName evidence="1">Uncharacterized protein</fullName>
    </submittedName>
</protein>
<dbReference type="AlphaFoldDB" id="A0A0B2UDN1"/>
<reference evidence="1 2" key="1">
    <citation type="journal article" date="2014" name="MBio">
        <title>The Ordospora colligata genome; evolution of extreme reduction in microsporidia and host-to-parasite horizontal gene transfer.</title>
        <authorList>
            <person name="Pombert J.-F."/>
            <person name="Haag K.L."/>
            <person name="Beidas S."/>
            <person name="Ebert D."/>
            <person name="Keeling P.J."/>
        </authorList>
    </citation>
    <scope>NUCLEOTIDE SEQUENCE [LARGE SCALE GENOMIC DNA]</scope>
    <source>
        <strain evidence="1 2">OC4</strain>
    </source>
</reference>
<organism evidence="1 2">
    <name type="scientific">Ordospora colligata OC4</name>
    <dbReference type="NCBI Taxonomy" id="1354746"/>
    <lineage>
        <taxon>Eukaryota</taxon>
        <taxon>Fungi</taxon>
        <taxon>Fungi incertae sedis</taxon>
        <taxon>Microsporidia</taxon>
        <taxon>Ordosporidae</taxon>
        <taxon>Ordospora</taxon>
    </lineage>
</organism>
<evidence type="ECO:0000313" key="2">
    <source>
        <dbReference type="Proteomes" id="UP000031056"/>
    </source>
</evidence>
<sequence>MRSEMSEMVRFDESTDKENYDPCIKEFTPTKSKPAKRYSALKEIAEKSERRERKEEKHTEEREMDVFFLTFPGSPFKSRSMREL</sequence>